<evidence type="ECO:0000313" key="2">
    <source>
        <dbReference type="Proteomes" id="UP001212821"/>
    </source>
</evidence>
<dbReference type="InterPro" id="IPR036551">
    <property type="entry name" value="Flavin_trans-like"/>
</dbReference>
<name>A0ABY7QCW1_9ACTN</name>
<evidence type="ECO:0000313" key="1">
    <source>
        <dbReference type="EMBL" id="WBP90563.1"/>
    </source>
</evidence>
<reference evidence="2" key="1">
    <citation type="submission" date="2022-12" db="EMBL/GenBank/DDBJ databases">
        <authorList>
            <person name="Mo P."/>
        </authorList>
    </citation>
    <scope>NUCLEOTIDE SEQUENCE [LARGE SCALE GENOMIC DNA]</scope>
    <source>
        <strain evidence="2">HUAS 3-15</strain>
    </source>
</reference>
<proteinExistence type="predicted"/>
<accession>A0ABY7QCW1</accession>
<dbReference type="Gene3D" id="3.40.50.1950">
    <property type="entry name" value="Flavin prenyltransferase-like"/>
    <property type="match status" value="1"/>
</dbReference>
<organism evidence="1 2">
    <name type="scientific">Kitasatospora cathayae</name>
    <dbReference type="NCBI Taxonomy" id="3004092"/>
    <lineage>
        <taxon>Bacteria</taxon>
        <taxon>Bacillati</taxon>
        <taxon>Actinomycetota</taxon>
        <taxon>Actinomycetes</taxon>
        <taxon>Kitasatosporales</taxon>
        <taxon>Streptomycetaceae</taxon>
        <taxon>Kitasatospora</taxon>
    </lineage>
</organism>
<dbReference type="SUPFAM" id="SSF52507">
    <property type="entry name" value="Homo-oligomeric flavin-containing Cys decarboxylases, HFCD"/>
    <property type="match status" value="1"/>
</dbReference>
<dbReference type="Proteomes" id="UP001212821">
    <property type="component" value="Chromosome"/>
</dbReference>
<gene>
    <name evidence="1" type="ORF">O1G21_35005</name>
</gene>
<sequence length="62" mass="6612">MAAVTESGGIVMPPVPAFYLRPSSIDEIVEHTAGRALDLLGIDVPDRRAGANEPVEERDPRG</sequence>
<protein>
    <submittedName>
        <fullName evidence="1">Uncharacterized protein</fullName>
    </submittedName>
</protein>
<dbReference type="EMBL" id="CP115450">
    <property type="protein sequence ID" value="WBP90563.1"/>
    <property type="molecule type" value="Genomic_DNA"/>
</dbReference>
<keyword evidence="2" id="KW-1185">Reference proteome</keyword>